<dbReference type="RefSeq" id="WP_011746284.1">
    <property type="nucleotide sequence ID" value="NC_008639.1"/>
</dbReference>
<dbReference type="HOGENOM" id="CLU_060196_1_0_10"/>
<dbReference type="InterPro" id="IPR014730">
    <property type="entry name" value="ETF_a/b_N"/>
</dbReference>
<keyword evidence="3" id="KW-0813">Transport</keyword>
<dbReference type="PANTHER" id="PTHR21294">
    <property type="entry name" value="ELECTRON TRANSFER FLAVOPROTEIN BETA-SUBUNIT"/>
    <property type="match status" value="1"/>
</dbReference>
<evidence type="ECO:0000256" key="4">
    <source>
        <dbReference type="ARBA" id="ARBA00022982"/>
    </source>
</evidence>
<dbReference type="InterPro" id="IPR014729">
    <property type="entry name" value="Rossmann-like_a/b/a_fold"/>
</dbReference>
<evidence type="ECO:0000256" key="2">
    <source>
        <dbReference type="ARBA" id="ARBA00016797"/>
    </source>
</evidence>
<evidence type="ECO:0000256" key="1">
    <source>
        <dbReference type="ARBA" id="ARBA00007557"/>
    </source>
</evidence>
<feature type="domain" description="Electron transfer flavoprotein alpha/beta-subunit N-terminal" evidence="5">
    <location>
        <begin position="23"/>
        <end position="215"/>
    </location>
</feature>
<dbReference type="eggNOG" id="COG2086">
    <property type="taxonomic scope" value="Bacteria"/>
</dbReference>
<dbReference type="KEGG" id="cph:Cpha266_2519"/>
<proteinExistence type="inferred from homology"/>
<keyword evidence="4" id="KW-0249">Electron transport</keyword>
<evidence type="ECO:0000256" key="3">
    <source>
        <dbReference type="ARBA" id="ARBA00022448"/>
    </source>
</evidence>
<accession>A1BJD0</accession>
<organism evidence="6 7">
    <name type="scientific">Chlorobium phaeobacteroides (strain DSM 266 / SMG 266 / 2430)</name>
    <dbReference type="NCBI Taxonomy" id="290317"/>
    <lineage>
        <taxon>Bacteria</taxon>
        <taxon>Pseudomonadati</taxon>
        <taxon>Chlorobiota</taxon>
        <taxon>Chlorobiia</taxon>
        <taxon>Chlorobiales</taxon>
        <taxon>Chlorobiaceae</taxon>
        <taxon>Chlorobium/Pelodictyon group</taxon>
        <taxon>Chlorobium</taxon>
    </lineage>
</organism>
<gene>
    <name evidence="6" type="ordered locus">Cpha266_2519</name>
</gene>
<sequence length="258" mass="28436">MKLLVCIKQIPDMESQFKPDENGSWFEESGLVYRMNEYDDYAVEEAVRLKEQLGNNTDLTVLSIGPDRVVEIIKKALAIGCDRGVHIHEPAAAHKDPWQIASLIAGFAKERQYDLIFTGIQSQDRGSAQVGVMVAEQLGYSCVTTLVGFACHEGLITGLRELEGGRKGVVKLRTPALVTCQSGLNKPRYPTLLNILKAKKKEILTIPAGDLPETTSLTTTTRIYKPEKKGTGLILEGETASLVNQVIDLLRKNTTLVR</sequence>
<dbReference type="Proteomes" id="UP000008701">
    <property type="component" value="Chromosome"/>
</dbReference>
<dbReference type="OrthoDB" id="9804960at2"/>
<dbReference type="InterPro" id="IPR012255">
    <property type="entry name" value="ETF_b"/>
</dbReference>
<dbReference type="CDD" id="cd01714">
    <property type="entry name" value="ETF_beta"/>
    <property type="match status" value="1"/>
</dbReference>
<dbReference type="Pfam" id="PF01012">
    <property type="entry name" value="ETF"/>
    <property type="match status" value="1"/>
</dbReference>
<dbReference type="InterPro" id="IPR033948">
    <property type="entry name" value="ETF_beta_N"/>
</dbReference>
<dbReference type="GO" id="GO:0009055">
    <property type="term" value="F:electron transfer activity"/>
    <property type="evidence" value="ECO:0007669"/>
    <property type="project" value="InterPro"/>
</dbReference>
<dbReference type="PANTHER" id="PTHR21294:SF8">
    <property type="entry name" value="ELECTRON TRANSFER FLAVOPROTEIN SUBUNIT BETA"/>
    <property type="match status" value="1"/>
</dbReference>
<dbReference type="SMART" id="SM00893">
    <property type="entry name" value="ETF"/>
    <property type="match status" value="1"/>
</dbReference>
<reference evidence="6 7" key="1">
    <citation type="submission" date="2006-12" db="EMBL/GenBank/DDBJ databases">
        <title>Complete sequence of Chlorobium phaeobacteroides DSM 266.</title>
        <authorList>
            <consortium name="US DOE Joint Genome Institute"/>
            <person name="Copeland A."/>
            <person name="Lucas S."/>
            <person name="Lapidus A."/>
            <person name="Barry K."/>
            <person name="Detter J.C."/>
            <person name="Glavina del Rio T."/>
            <person name="Hammon N."/>
            <person name="Israni S."/>
            <person name="Pitluck S."/>
            <person name="Goltsman E."/>
            <person name="Schmutz J."/>
            <person name="Larimer F."/>
            <person name="Land M."/>
            <person name="Hauser L."/>
            <person name="Mikhailova N."/>
            <person name="Li T."/>
            <person name="Overmann J."/>
            <person name="Bryant D.A."/>
            <person name="Richardson P."/>
        </authorList>
    </citation>
    <scope>NUCLEOTIDE SEQUENCE [LARGE SCALE GENOMIC DNA]</scope>
    <source>
        <strain evidence="6 7">DSM 266</strain>
    </source>
</reference>
<dbReference type="STRING" id="290317.Cpha266_2519"/>
<protein>
    <recommendedName>
        <fullName evidence="2">Electron transfer flavoprotein subunit beta</fullName>
    </recommendedName>
</protein>
<evidence type="ECO:0000313" key="6">
    <source>
        <dbReference type="EMBL" id="ABL66507.1"/>
    </source>
</evidence>
<dbReference type="PIRSF" id="PIRSF000090">
    <property type="entry name" value="Beta-ETF"/>
    <property type="match status" value="1"/>
</dbReference>
<evidence type="ECO:0000313" key="7">
    <source>
        <dbReference type="Proteomes" id="UP000008701"/>
    </source>
</evidence>
<name>A1BJD0_CHLPD</name>
<dbReference type="SUPFAM" id="SSF52402">
    <property type="entry name" value="Adenine nucleotide alpha hydrolases-like"/>
    <property type="match status" value="1"/>
</dbReference>
<keyword evidence="7" id="KW-1185">Reference proteome</keyword>
<dbReference type="EMBL" id="CP000492">
    <property type="protein sequence ID" value="ABL66507.1"/>
    <property type="molecule type" value="Genomic_DNA"/>
</dbReference>
<dbReference type="Gene3D" id="3.40.50.620">
    <property type="entry name" value="HUPs"/>
    <property type="match status" value="1"/>
</dbReference>
<dbReference type="AlphaFoldDB" id="A1BJD0"/>
<comment type="similarity">
    <text evidence="1">Belongs to the ETF beta-subunit/FixA family.</text>
</comment>
<evidence type="ECO:0000259" key="5">
    <source>
        <dbReference type="SMART" id="SM00893"/>
    </source>
</evidence>